<reference evidence="2 3" key="1">
    <citation type="submission" date="2023-02" db="EMBL/GenBank/DDBJ databases">
        <title>LHISI_Scaffold_Assembly.</title>
        <authorList>
            <person name="Stuart O.P."/>
            <person name="Cleave R."/>
            <person name="Magrath M.J.L."/>
            <person name="Mikheyev A.S."/>
        </authorList>
    </citation>
    <scope>NUCLEOTIDE SEQUENCE [LARGE SCALE GENOMIC DNA]</scope>
    <source>
        <strain evidence="2">Daus_M_001</strain>
        <tissue evidence="2">Leg muscle</tissue>
    </source>
</reference>
<gene>
    <name evidence="2" type="ORF">PR048_030415</name>
</gene>
<evidence type="ECO:0000259" key="1">
    <source>
        <dbReference type="Pfam" id="PF10545"/>
    </source>
</evidence>
<protein>
    <recommendedName>
        <fullName evidence="1">MADF domain-containing protein</fullName>
    </recommendedName>
</protein>
<accession>A0ABQ9GCS8</accession>
<organism evidence="2 3">
    <name type="scientific">Dryococelus australis</name>
    <dbReference type="NCBI Taxonomy" id="614101"/>
    <lineage>
        <taxon>Eukaryota</taxon>
        <taxon>Metazoa</taxon>
        <taxon>Ecdysozoa</taxon>
        <taxon>Arthropoda</taxon>
        <taxon>Hexapoda</taxon>
        <taxon>Insecta</taxon>
        <taxon>Pterygota</taxon>
        <taxon>Neoptera</taxon>
        <taxon>Polyneoptera</taxon>
        <taxon>Phasmatodea</taxon>
        <taxon>Verophasmatodea</taxon>
        <taxon>Anareolatae</taxon>
        <taxon>Phasmatidae</taxon>
        <taxon>Eurycanthinae</taxon>
        <taxon>Dryococelus</taxon>
    </lineage>
</organism>
<dbReference type="Pfam" id="PF10545">
    <property type="entry name" value="MADF_DNA_bdg"/>
    <property type="match status" value="1"/>
</dbReference>
<dbReference type="Proteomes" id="UP001159363">
    <property type="component" value="Chromosome 13"/>
</dbReference>
<evidence type="ECO:0000313" key="3">
    <source>
        <dbReference type="Proteomes" id="UP001159363"/>
    </source>
</evidence>
<dbReference type="EMBL" id="JARBHB010000014">
    <property type="protein sequence ID" value="KAJ8868874.1"/>
    <property type="molecule type" value="Genomic_DNA"/>
</dbReference>
<dbReference type="InterPro" id="IPR006578">
    <property type="entry name" value="MADF-dom"/>
</dbReference>
<feature type="domain" description="MADF" evidence="1">
    <location>
        <begin position="17"/>
        <end position="84"/>
    </location>
</feature>
<sequence length="120" mass="13745">MSAPRSLKLSDNETMRFIELYENETLIYDVTMVEYRNRDLRAAAAAKRIADALNASGFGPGEVITNFKNLRNSFLQEEKKKKSQIGANQVAVQMKCIHQKFVGLQRCGLLFSRDLRTQTW</sequence>
<name>A0ABQ9GCS8_9NEOP</name>
<comment type="caution">
    <text evidence="2">The sequence shown here is derived from an EMBL/GenBank/DDBJ whole genome shotgun (WGS) entry which is preliminary data.</text>
</comment>
<keyword evidence="3" id="KW-1185">Reference proteome</keyword>
<evidence type="ECO:0000313" key="2">
    <source>
        <dbReference type="EMBL" id="KAJ8868874.1"/>
    </source>
</evidence>
<proteinExistence type="predicted"/>